<dbReference type="PANTHER" id="PTHR21508">
    <property type="entry name" value="MITOGUARDIN"/>
    <property type="match status" value="1"/>
</dbReference>
<evidence type="ECO:0000256" key="2">
    <source>
        <dbReference type="ARBA" id="ARBA00008969"/>
    </source>
</evidence>
<feature type="region of interest" description="Disordered" evidence="8">
    <location>
        <begin position="427"/>
        <end position="453"/>
    </location>
</feature>
<protein>
    <recommendedName>
        <fullName evidence="11">Protein FAM73B</fullName>
    </recommendedName>
</protein>
<evidence type="ECO:0000313" key="9">
    <source>
        <dbReference type="EMBL" id="KAK0179317.1"/>
    </source>
</evidence>
<dbReference type="GO" id="GO:0005741">
    <property type="term" value="C:mitochondrial outer membrane"/>
    <property type="evidence" value="ECO:0007669"/>
    <property type="project" value="UniProtKB-SubCell"/>
</dbReference>
<evidence type="ECO:0000256" key="7">
    <source>
        <dbReference type="ARBA" id="ARBA00023136"/>
    </source>
</evidence>
<evidence type="ECO:0000256" key="8">
    <source>
        <dbReference type="SAM" id="MobiDB-lite"/>
    </source>
</evidence>
<comment type="caution">
    <text evidence="9">The sequence shown here is derived from an EMBL/GenBank/DDBJ whole genome shotgun (WGS) entry which is preliminary data.</text>
</comment>
<organism evidence="9 10">
    <name type="scientific">Microctonus hyperodae</name>
    <name type="common">Parasitoid wasp</name>
    <dbReference type="NCBI Taxonomy" id="165561"/>
    <lineage>
        <taxon>Eukaryota</taxon>
        <taxon>Metazoa</taxon>
        <taxon>Ecdysozoa</taxon>
        <taxon>Arthropoda</taxon>
        <taxon>Hexapoda</taxon>
        <taxon>Insecta</taxon>
        <taxon>Pterygota</taxon>
        <taxon>Neoptera</taxon>
        <taxon>Endopterygota</taxon>
        <taxon>Hymenoptera</taxon>
        <taxon>Apocrita</taxon>
        <taxon>Ichneumonoidea</taxon>
        <taxon>Braconidae</taxon>
        <taxon>Euphorinae</taxon>
        <taxon>Microctonus</taxon>
    </lineage>
</organism>
<dbReference type="InterPro" id="IPR019392">
    <property type="entry name" value="Miga"/>
</dbReference>
<name>A0AA39G0N4_MICHY</name>
<gene>
    <name evidence="9" type="ORF">PV327_005080</name>
</gene>
<dbReference type="InterPro" id="IPR013893">
    <property type="entry name" value="RNase_P_Rpp40"/>
</dbReference>
<evidence type="ECO:0008006" key="11">
    <source>
        <dbReference type="Google" id="ProtNLM"/>
    </source>
</evidence>
<keyword evidence="6" id="KW-0496">Mitochondrion</keyword>
<dbReference type="EMBL" id="JAQQBR010000003">
    <property type="protein sequence ID" value="KAK0179317.1"/>
    <property type="molecule type" value="Genomic_DNA"/>
</dbReference>
<keyword evidence="7" id="KW-0472">Membrane</keyword>
<dbReference type="PANTHER" id="PTHR21508:SF5">
    <property type="entry name" value="MITOGUARDIN"/>
    <property type="match status" value="1"/>
</dbReference>
<evidence type="ECO:0000256" key="6">
    <source>
        <dbReference type="ARBA" id="ARBA00023128"/>
    </source>
</evidence>
<dbReference type="GO" id="GO:0008053">
    <property type="term" value="P:mitochondrial fusion"/>
    <property type="evidence" value="ECO:0007669"/>
    <property type="project" value="InterPro"/>
</dbReference>
<evidence type="ECO:0000256" key="3">
    <source>
        <dbReference type="ARBA" id="ARBA00022692"/>
    </source>
</evidence>
<reference evidence="9" key="1">
    <citation type="journal article" date="2023" name="bioRxiv">
        <title>Scaffold-level genome assemblies of two parasitoid biocontrol wasps reveal the parthenogenesis mechanism and an associated novel virus.</title>
        <authorList>
            <person name="Inwood S."/>
            <person name="Skelly J."/>
            <person name="Guhlin J."/>
            <person name="Harrop T."/>
            <person name="Goldson S."/>
            <person name="Dearden P."/>
        </authorList>
    </citation>
    <scope>NUCLEOTIDE SEQUENCE</scope>
    <source>
        <strain evidence="9">Lincoln</strain>
        <tissue evidence="9">Whole body</tissue>
    </source>
</reference>
<keyword evidence="4" id="KW-1000">Mitochondrion outer membrane</keyword>
<proteinExistence type="inferred from homology"/>
<reference evidence="9" key="2">
    <citation type="submission" date="2023-03" db="EMBL/GenBank/DDBJ databases">
        <authorList>
            <person name="Inwood S.N."/>
            <person name="Skelly J.G."/>
            <person name="Guhlin J."/>
            <person name="Harrop T.W.R."/>
            <person name="Goldson S.G."/>
            <person name="Dearden P.K."/>
        </authorList>
    </citation>
    <scope>NUCLEOTIDE SEQUENCE</scope>
    <source>
        <strain evidence="9">Lincoln</strain>
        <tissue evidence="9">Whole body</tissue>
    </source>
</reference>
<dbReference type="AlphaFoldDB" id="A0AA39G0N4"/>
<evidence type="ECO:0000256" key="5">
    <source>
        <dbReference type="ARBA" id="ARBA00022989"/>
    </source>
</evidence>
<dbReference type="Pfam" id="PF08584">
    <property type="entry name" value="Ribonuc_P_40"/>
    <property type="match status" value="1"/>
</dbReference>
<keyword evidence="10" id="KW-1185">Reference proteome</keyword>
<dbReference type="GO" id="GO:0030677">
    <property type="term" value="C:ribonuclease P complex"/>
    <property type="evidence" value="ECO:0007669"/>
    <property type="project" value="InterPro"/>
</dbReference>
<keyword evidence="3" id="KW-0812">Transmembrane</keyword>
<evidence type="ECO:0000256" key="4">
    <source>
        <dbReference type="ARBA" id="ARBA00022787"/>
    </source>
</evidence>
<dbReference type="Proteomes" id="UP001168972">
    <property type="component" value="Unassembled WGS sequence"/>
</dbReference>
<keyword evidence="5" id="KW-1133">Transmembrane helix</keyword>
<dbReference type="Pfam" id="PF10265">
    <property type="entry name" value="Miga"/>
    <property type="match status" value="1"/>
</dbReference>
<accession>A0AA39G0N4</accession>
<evidence type="ECO:0000313" key="10">
    <source>
        <dbReference type="Proteomes" id="UP001168972"/>
    </source>
</evidence>
<comment type="similarity">
    <text evidence="2">Belongs to the mitoguardin family.</text>
</comment>
<comment type="subcellular location">
    <subcellularLocation>
        <location evidence="1">Mitochondrion outer membrane</location>
    </subcellularLocation>
</comment>
<sequence>MLCPEVWNLKSPRHHFEIKRLNCMKKEIPSVINSHYYNHSISIVFPNPNNILPRLQNCINDDSDYYKIENLSPSLLIDKEFIEAFVKKGELTLLSVNTKIDVNNCIGITPTGHLVLSLTVEDYQKFGLEGKSSFFERKIHSRYIVTINLREDTFTPGKPYYERVRRCLETRFDQKFDVILLWDPPDEKLCPSSVAAWFHSRQSSVSICHGKFSTRMNYSIPIPIVTEDCDINEFFEWIGIISINGDTKNGDADDYLNTYSCPSPNILVDEISYVEFTGFFTRSKINKISSAIADFLHCHQKSTPWISLHVHGFADSPLSWDLKEHTYFTDGDNSYTIVYQQNGDYIVQKSLEALEKALYCWEDALTAFSCTLGSNALALPSKADAAFTHDVQELLDSGYQMQSTAELLFIDQHSVLFCNESDGSEASHRRASTARSLGREKDKADAASSPESFASAKDGVADLREFEEFFEYFPHLEQQKLYHAALQQHEDKGIQCRRLHTELVKCGSDVEYVAKVHCLRQAYSKLFTMPGAATWISDIGRQVISDLIVYADRDPEDYLIHYENMMKFLDNPSNHRIMQEELTSRGVTCINFYDVLIDFILLDAFDEVEKPPSSIKAILQNRWVSESFRKTAVGTAVWSVLVGKRQMLKYNKGFLSHFYSISEQVSPVLVWGFLGPEGSLRSTCQYFRDQVIEFLIDIFNFFKVRYTDIDQLAEDIWREMRIRVENINQRLALEGC</sequence>
<evidence type="ECO:0000256" key="1">
    <source>
        <dbReference type="ARBA" id="ARBA00004294"/>
    </source>
</evidence>
<dbReference type="GO" id="GO:0001682">
    <property type="term" value="P:tRNA 5'-leader removal"/>
    <property type="evidence" value="ECO:0007669"/>
    <property type="project" value="InterPro"/>
</dbReference>